<gene>
    <name evidence="2" type="ORF">Slati_2439100</name>
</gene>
<sequence length="114" mass="12711">MGQTKPHLVNCRHPGGRPPTRKQPLLNGQAMPPHEQVPPPRAGPLPLGVQPQEAMIQLKQEALLALIRNASTRVAAQAMAQFAAQHPVNPPLFHLAEVKNYHRLPRRRSRGRNR</sequence>
<feature type="region of interest" description="Disordered" evidence="1">
    <location>
        <begin position="1"/>
        <end position="48"/>
    </location>
</feature>
<name>A0AAW2WFJ0_9LAMI</name>
<comment type="caution">
    <text evidence="2">The sequence shown here is derived from an EMBL/GenBank/DDBJ whole genome shotgun (WGS) entry which is preliminary data.</text>
</comment>
<reference evidence="2" key="2">
    <citation type="journal article" date="2024" name="Plant">
        <title>Genomic evolution and insights into agronomic trait innovations of Sesamum species.</title>
        <authorList>
            <person name="Miao H."/>
            <person name="Wang L."/>
            <person name="Qu L."/>
            <person name="Liu H."/>
            <person name="Sun Y."/>
            <person name="Le M."/>
            <person name="Wang Q."/>
            <person name="Wei S."/>
            <person name="Zheng Y."/>
            <person name="Lin W."/>
            <person name="Duan Y."/>
            <person name="Cao H."/>
            <person name="Xiong S."/>
            <person name="Wang X."/>
            <person name="Wei L."/>
            <person name="Li C."/>
            <person name="Ma Q."/>
            <person name="Ju M."/>
            <person name="Zhao R."/>
            <person name="Li G."/>
            <person name="Mu C."/>
            <person name="Tian Q."/>
            <person name="Mei H."/>
            <person name="Zhang T."/>
            <person name="Gao T."/>
            <person name="Zhang H."/>
        </authorList>
    </citation>
    <scope>NUCLEOTIDE SEQUENCE</scope>
    <source>
        <strain evidence="2">KEN1</strain>
    </source>
</reference>
<dbReference type="AlphaFoldDB" id="A0AAW2WFJ0"/>
<evidence type="ECO:0000313" key="2">
    <source>
        <dbReference type="EMBL" id="KAL0439561.1"/>
    </source>
</evidence>
<accession>A0AAW2WFJ0</accession>
<protein>
    <submittedName>
        <fullName evidence="2">Uncharacterized protein</fullName>
    </submittedName>
</protein>
<organism evidence="2">
    <name type="scientific">Sesamum latifolium</name>
    <dbReference type="NCBI Taxonomy" id="2727402"/>
    <lineage>
        <taxon>Eukaryota</taxon>
        <taxon>Viridiplantae</taxon>
        <taxon>Streptophyta</taxon>
        <taxon>Embryophyta</taxon>
        <taxon>Tracheophyta</taxon>
        <taxon>Spermatophyta</taxon>
        <taxon>Magnoliopsida</taxon>
        <taxon>eudicotyledons</taxon>
        <taxon>Gunneridae</taxon>
        <taxon>Pentapetalae</taxon>
        <taxon>asterids</taxon>
        <taxon>lamiids</taxon>
        <taxon>Lamiales</taxon>
        <taxon>Pedaliaceae</taxon>
        <taxon>Sesamum</taxon>
    </lineage>
</organism>
<evidence type="ECO:0000256" key="1">
    <source>
        <dbReference type="SAM" id="MobiDB-lite"/>
    </source>
</evidence>
<reference evidence="2" key="1">
    <citation type="submission" date="2020-06" db="EMBL/GenBank/DDBJ databases">
        <authorList>
            <person name="Li T."/>
            <person name="Hu X."/>
            <person name="Zhang T."/>
            <person name="Song X."/>
            <person name="Zhang H."/>
            <person name="Dai N."/>
            <person name="Sheng W."/>
            <person name="Hou X."/>
            <person name="Wei L."/>
        </authorList>
    </citation>
    <scope>NUCLEOTIDE SEQUENCE</scope>
    <source>
        <strain evidence="2">KEN1</strain>
        <tissue evidence="2">Leaf</tissue>
    </source>
</reference>
<dbReference type="EMBL" id="JACGWN010000008">
    <property type="protein sequence ID" value="KAL0439561.1"/>
    <property type="molecule type" value="Genomic_DNA"/>
</dbReference>
<proteinExistence type="predicted"/>